<evidence type="ECO:0000313" key="1">
    <source>
        <dbReference type="EMBL" id="RED47942.1"/>
    </source>
</evidence>
<sequence>MLHHIKYFLFKLSNIQPCKNDIYNWMLYRYVNRIEYALKHGNYKTRKLAAEALGELGSSASIPVLFKSIDDKVQNVSIAVLNALDQIGCQDELGATIIKKRFDWVKKQRNKKAKQEANKGKKYNIYRWERASKKSFERVKEQLKKPIR</sequence>
<dbReference type="OrthoDB" id="1448186at2"/>
<reference evidence="1 2" key="1">
    <citation type="submission" date="2018-07" db="EMBL/GenBank/DDBJ databases">
        <title>Genomic Encyclopedia of Type Strains, Phase III (KMG-III): the genomes of soil and plant-associated and newly described type strains.</title>
        <authorList>
            <person name="Whitman W."/>
        </authorList>
    </citation>
    <scope>NUCLEOTIDE SEQUENCE [LARGE SCALE GENOMIC DNA]</scope>
    <source>
        <strain evidence="1 2">CECT 8487</strain>
    </source>
</reference>
<dbReference type="EMBL" id="QRDX01000005">
    <property type="protein sequence ID" value="RED47942.1"/>
    <property type="molecule type" value="Genomic_DNA"/>
</dbReference>
<name>A0A3D9HEM5_9FLAO</name>
<dbReference type="Gene3D" id="1.25.10.10">
    <property type="entry name" value="Leucine-rich Repeat Variant"/>
    <property type="match status" value="1"/>
</dbReference>
<dbReference type="Proteomes" id="UP000256629">
    <property type="component" value="Unassembled WGS sequence"/>
</dbReference>
<gene>
    <name evidence="1" type="ORF">DFQ02_105169</name>
</gene>
<comment type="caution">
    <text evidence="1">The sequence shown here is derived from an EMBL/GenBank/DDBJ whole genome shotgun (WGS) entry which is preliminary data.</text>
</comment>
<dbReference type="RefSeq" id="WP_116524300.1">
    <property type="nucleotide sequence ID" value="NZ_QRDX01000005.1"/>
</dbReference>
<dbReference type="InterPro" id="IPR011989">
    <property type="entry name" value="ARM-like"/>
</dbReference>
<protein>
    <submittedName>
        <fullName evidence="1">HEAT repeat protein</fullName>
    </submittedName>
</protein>
<dbReference type="SUPFAM" id="SSF48371">
    <property type="entry name" value="ARM repeat"/>
    <property type="match status" value="1"/>
</dbReference>
<accession>A0A3D9HEM5</accession>
<dbReference type="AlphaFoldDB" id="A0A3D9HEM5"/>
<keyword evidence="2" id="KW-1185">Reference proteome</keyword>
<evidence type="ECO:0000313" key="2">
    <source>
        <dbReference type="Proteomes" id="UP000256629"/>
    </source>
</evidence>
<organism evidence="1 2">
    <name type="scientific">Seonamhaeicola aphaedonensis</name>
    <dbReference type="NCBI Taxonomy" id="1461338"/>
    <lineage>
        <taxon>Bacteria</taxon>
        <taxon>Pseudomonadati</taxon>
        <taxon>Bacteroidota</taxon>
        <taxon>Flavobacteriia</taxon>
        <taxon>Flavobacteriales</taxon>
        <taxon>Flavobacteriaceae</taxon>
    </lineage>
</organism>
<dbReference type="InterPro" id="IPR016024">
    <property type="entry name" value="ARM-type_fold"/>
</dbReference>
<proteinExistence type="predicted"/>
<dbReference type="Pfam" id="PF13646">
    <property type="entry name" value="HEAT_2"/>
    <property type="match status" value="1"/>
</dbReference>